<dbReference type="EMBL" id="JAEHOD010000022">
    <property type="protein sequence ID" value="KAG2447439.1"/>
    <property type="molecule type" value="Genomic_DNA"/>
</dbReference>
<evidence type="ECO:0000313" key="2">
    <source>
        <dbReference type="Proteomes" id="UP000613740"/>
    </source>
</evidence>
<reference evidence="1" key="1">
    <citation type="journal article" date="2020" name="bioRxiv">
        <title>Comparative genomics of Chlamydomonas.</title>
        <authorList>
            <person name="Craig R.J."/>
            <person name="Hasan A.R."/>
            <person name="Ness R.W."/>
            <person name="Keightley P.D."/>
        </authorList>
    </citation>
    <scope>NUCLEOTIDE SEQUENCE</scope>
    <source>
        <strain evidence="1">CCAP 11/173</strain>
    </source>
</reference>
<comment type="caution">
    <text evidence="1">The sequence shown here is derived from an EMBL/GenBank/DDBJ whole genome shotgun (WGS) entry which is preliminary data.</text>
</comment>
<protein>
    <submittedName>
        <fullName evidence="1">Uncharacterized protein</fullName>
    </submittedName>
</protein>
<name>A0A835WHP7_9CHLO</name>
<proteinExistence type="predicted"/>
<organism evidence="1 2">
    <name type="scientific">Chlamydomonas schloesseri</name>
    <dbReference type="NCBI Taxonomy" id="2026947"/>
    <lineage>
        <taxon>Eukaryota</taxon>
        <taxon>Viridiplantae</taxon>
        <taxon>Chlorophyta</taxon>
        <taxon>core chlorophytes</taxon>
        <taxon>Chlorophyceae</taxon>
        <taxon>CS clade</taxon>
        <taxon>Chlamydomonadales</taxon>
        <taxon>Chlamydomonadaceae</taxon>
        <taxon>Chlamydomonas</taxon>
    </lineage>
</organism>
<dbReference type="Proteomes" id="UP000613740">
    <property type="component" value="Unassembled WGS sequence"/>
</dbReference>
<dbReference type="OrthoDB" id="10583290at2759"/>
<evidence type="ECO:0000313" key="1">
    <source>
        <dbReference type="EMBL" id="KAG2447439.1"/>
    </source>
</evidence>
<keyword evidence="2" id="KW-1185">Reference proteome</keyword>
<sequence length="107" mass="11198">MVSRKEAAAAFTAAAKALGVRGKDLGVLSFALSKLSVEELEVFPIDGDHEAIVEFMRSVNGAVAGPSAGGAVTTAATTDAARRDQDKGKKLLAEWVHWIMGGKEKTL</sequence>
<gene>
    <name evidence="1" type="ORF">HYH02_007764</name>
</gene>
<accession>A0A835WHP7</accession>
<dbReference type="AlphaFoldDB" id="A0A835WHP7"/>